<dbReference type="CDD" id="cd03801">
    <property type="entry name" value="GT4_PimA-like"/>
    <property type="match status" value="1"/>
</dbReference>
<dbReference type="EMBL" id="PFCI01000015">
    <property type="protein sequence ID" value="PIR72299.1"/>
    <property type="molecule type" value="Genomic_DNA"/>
</dbReference>
<proteinExistence type="predicted"/>
<feature type="domain" description="Glycosyltransferase subfamily 4-like N-terminal" evidence="2">
    <location>
        <begin position="34"/>
        <end position="192"/>
    </location>
</feature>
<organism evidence="3 4">
    <name type="scientific">Candidatus Nealsonbacteria bacterium CG10_big_fil_rev_8_21_14_0_10_36_228</name>
    <dbReference type="NCBI Taxonomy" id="1974708"/>
    <lineage>
        <taxon>Bacteria</taxon>
        <taxon>Candidatus Nealsoniibacteriota</taxon>
    </lineage>
</organism>
<accession>A0A2H0TKE1</accession>
<reference evidence="4" key="1">
    <citation type="submission" date="2017-09" db="EMBL/GenBank/DDBJ databases">
        <title>Depth-based differentiation of microbial function through sediment-hosted aquifers and enrichment of novel symbionts in the deep terrestrial subsurface.</title>
        <authorList>
            <person name="Probst A.J."/>
            <person name="Ladd B."/>
            <person name="Jarett J.K."/>
            <person name="Geller-Mcgrath D.E."/>
            <person name="Sieber C.M.K."/>
            <person name="Emerson J.B."/>
            <person name="Anantharaman K."/>
            <person name="Thomas B.C."/>
            <person name="Malmstrom R."/>
            <person name="Stieglmeier M."/>
            <person name="Klingl A."/>
            <person name="Woyke T."/>
            <person name="Ryan C.M."/>
            <person name="Banfield J.F."/>
        </authorList>
    </citation>
    <scope>NUCLEOTIDE SEQUENCE [LARGE SCALE GENOMIC DNA]</scope>
</reference>
<name>A0A2H0TKE1_9BACT</name>
<evidence type="ECO:0008006" key="5">
    <source>
        <dbReference type="Google" id="ProtNLM"/>
    </source>
</evidence>
<dbReference type="Pfam" id="PF00534">
    <property type="entry name" value="Glycos_transf_1"/>
    <property type="match status" value="1"/>
</dbReference>
<evidence type="ECO:0000259" key="1">
    <source>
        <dbReference type="Pfam" id="PF00534"/>
    </source>
</evidence>
<feature type="domain" description="Glycosyl transferase family 1" evidence="1">
    <location>
        <begin position="199"/>
        <end position="355"/>
    </location>
</feature>
<dbReference type="Gene3D" id="3.40.50.2000">
    <property type="entry name" value="Glycogen Phosphorylase B"/>
    <property type="match status" value="2"/>
</dbReference>
<sequence>MKKKIFFLHLTGGPLIEKDKIIFTEGGLVHALSASVNLKDDYEIKILCPNPPGQKGKREIDYRGVKIISLGGSRWLKLAQYGNLNFFKEVRKYIGELKPDFLIGNNLTASFLILFYPKKIKKIGIIHHLYSTLDGKIQPLIWIIRKLENFALILIKKLDAIGTVNYLVRDILIKRGYPKEKILIVGNGIDIQSFPFCEKKIKNSLIFIGRLAELKGVEDLTDVVWQVKKEIPKIILHLIGDGPKYSEIKKKIERLKLSDNVVMYGYLGDEEKIEVLKNCAIYISASKLEGFGIPLIEAMATGCVPVVSDIYAHRFIFQEKSVGYLIKDNKEMVEKIISLFKNENLRLSLAKEGRKLVEGNWTWEKVGERYKELLEIL</sequence>
<dbReference type="AlphaFoldDB" id="A0A2H0TKE1"/>
<evidence type="ECO:0000259" key="2">
    <source>
        <dbReference type="Pfam" id="PF13439"/>
    </source>
</evidence>
<dbReference type="GO" id="GO:0016757">
    <property type="term" value="F:glycosyltransferase activity"/>
    <property type="evidence" value="ECO:0007669"/>
    <property type="project" value="InterPro"/>
</dbReference>
<dbReference type="PANTHER" id="PTHR12526:SF630">
    <property type="entry name" value="GLYCOSYLTRANSFERASE"/>
    <property type="match status" value="1"/>
</dbReference>
<dbReference type="InterPro" id="IPR028098">
    <property type="entry name" value="Glyco_trans_4-like_N"/>
</dbReference>
<comment type="caution">
    <text evidence="3">The sequence shown here is derived from an EMBL/GenBank/DDBJ whole genome shotgun (WGS) entry which is preliminary data.</text>
</comment>
<dbReference type="Pfam" id="PF13439">
    <property type="entry name" value="Glyco_transf_4"/>
    <property type="match status" value="1"/>
</dbReference>
<protein>
    <recommendedName>
        <fullName evidence="5">Glycosyltransferase family 1 protein</fullName>
    </recommendedName>
</protein>
<evidence type="ECO:0000313" key="4">
    <source>
        <dbReference type="Proteomes" id="UP000237006"/>
    </source>
</evidence>
<dbReference type="PANTHER" id="PTHR12526">
    <property type="entry name" value="GLYCOSYLTRANSFERASE"/>
    <property type="match status" value="1"/>
</dbReference>
<dbReference type="Proteomes" id="UP000237006">
    <property type="component" value="Unassembled WGS sequence"/>
</dbReference>
<gene>
    <name evidence="3" type="ORF">COU41_00595</name>
</gene>
<dbReference type="SUPFAM" id="SSF53756">
    <property type="entry name" value="UDP-Glycosyltransferase/glycogen phosphorylase"/>
    <property type="match status" value="1"/>
</dbReference>
<dbReference type="InterPro" id="IPR001296">
    <property type="entry name" value="Glyco_trans_1"/>
</dbReference>
<evidence type="ECO:0000313" key="3">
    <source>
        <dbReference type="EMBL" id="PIR72299.1"/>
    </source>
</evidence>